<dbReference type="KEGG" id="bcho:BcFMB_06190"/>
<dbReference type="InterPro" id="IPR010982">
    <property type="entry name" value="Lambda_DNA-bd_dom_sf"/>
</dbReference>
<organism evidence="1 2">
    <name type="scientific">Bifidobacterium choerinum</name>
    <dbReference type="NCBI Taxonomy" id="35760"/>
    <lineage>
        <taxon>Bacteria</taxon>
        <taxon>Bacillati</taxon>
        <taxon>Actinomycetota</taxon>
        <taxon>Actinomycetes</taxon>
        <taxon>Bifidobacteriales</taxon>
        <taxon>Bifidobacteriaceae</taxon>
        <taxon>Bifidobacterium</taxon>
    </lineage>
</organism>
<dbReference type="EMBL" id="CP018044">
    <property type="protein sequence ID" value="ATU20571.1"/>
    <property type="molecule type" value="Genomic_DNA"/>
</dbReference>
<protein>
    <submittedName>
        <fullName evidence="1">Transcriptional regulator</fullName>
    </submittedName>
</protein>
<accession>A0A2D3D593</accession>
<evidence type="ECO:0000313" key="2">
    <source>
        <dbReference type="Proteomes" id="UP000229907"/>
    </source>
</evidence>
<evidence type="ECO:0000313" key="1">
    <source>
        <dbReference type="EMBL" id="ATU20571.1"/>
    </source>
</evidence>
<dbReference type="CDD" id="cd00093">
    <property type="entry name" value="HTH_XRE"/>
    <property type="match status" value="1"/>
</dbReference>
<dbReference type="Proteomes" id="UP000229907">
    <property type="component" value="Chromosome"/>
</dbReference>
<reference evidence="1 2" key="1">
    <citation type="submission" date="2016-11" db="EMBL/GenBank/DDBJ databases">
        <title>complete genome sequence of Bifidobacterium choerinum strain FMB-1.</title>
        <authorList>
            <person name="Park C.-S."/>
            <person name="Jung D.-H."/>
            <person name="Choi D.-S."/>
        </authorList>
    </citation>
    <scope>NUCLEOTIDE SEQUENCE [LARGE SCALE GENOMIC DNA]</scope>
    <source>
        <strain evidence="1 2">FMB-1</strain>
    </source>
</reference>
<name>A0A2D3D593_9BIFI</name>
<dbReference type="AlphaFoldDB" id="A0A2D3D593"/>
<dbReference type="SUPFAM" id="SSF47413">
    <property type="entry name" value="lambda repressor-like DNA-binding domains"/>
    <property type="match status" value="1"/>
</dbReference>
<dbReference type="RefSeq" id="WP_198405398.1">
    <property type="nucleotide sequence ID" value="NZ_CP018044.1"/>
</dbReference>
<sequence>MTGDMRSWMQEQGLTYRSLAAEMGLSATSVWQKVHGDVQWQLRDLVFFHDKFGLSSDFVLGLDGEAERTDARLEVA</sequence>
<dbReference type="GO" id="GO:0003677">
    <property type="term" value="F:DNA binding"/>
    <property type="evidence" value="ECO:0007669"/>
    <property type="project" value="InterPro"/>
</dbReference>
<proteinExistence type="predicted"/>
<gene>
    <name evidence="1" type="ORF">BcFMB_06190</name>
</gene>
<dbReference type="InterPro" id="IPR001387">
    <property type="entry name" value="Cro/C1-type_HTH"/>
</dbReference>